<dbReference type="OrthoDB" id="538223at2759"/>
<feature type="repeat" description="WD" evidence="3">
    <location>
        <begin position="760"/>
        <end position="801"/>
    </location>
</feature>
<dbReference type="Gene3D" id="2.130.10.10">
    <property type="entry name" value="YVTN repeat-like/Quinoprotein amine dehydrogenase"/>
    <property type="match status" value="3"/>
</dbReference>
<dbReference type="InterPro" id="IPR007111">
    <property type="entry name" value="NACHT_NTPase"/>
</dbReference>
<evidence type="ECO:0000313" key="7">
    <source>
        <dbReference type="Proteomes" id="UP000007115"/>
    </source>
</evidence>
<dbReference type="InterPro" id="IPR056884">
    <property type="entry name" value="NPHP3-like_N"/>
</dbReference>
<evidence type="ECO:0000256" key="2">
    <source>
        <dbReference type="ARBA" id="ARBA00022737"/>
    </source>
</evidence>
<dbReference type="InterPro" id="IPR027417">
    <property type="entry name" value="P-loop_NTPase"/>
</dbReference>
<dbReference type="PROSITE" id="PS00678">
    <property type="entry name" value="WD_REPEATS_1"/>
    <property type="match status" value="5"/>
</dbReference>
<feature type="repeat" description="WD" evidence="3">
    <location>
        <begin position="856"/>
        <end position="897"/>
    </location>
</feature>
<dbReference type="CDD" id="cd00200">
    <property type="entry name" value="WD40"/>
    <property type="match status" value="1"/>
</dbReference>
<keyword evidence="1 3" id="KW-0853">WD repeat</keyword>
<accession>G9N288</accession>
<dbReference type="InterPro" id="IPR019775">
    <property type="entry name" value="WD40_repeat_CS"/>
</dbReference>
<reference evidence="6 7" key="1">
    <citation type="journal article" date="2011" name="Genome Biol.">
        <title>Comparative genome sequence analysis underscores mycoparasitism as the ancestral life style of Trichoderma.</title>
        <authorList>
            <person name="Kubicek C.P."/>
            <person name="Herrera-Estrella A."/>
            <person name="Seidl-Seiboth V."/>
            <person name="Martinez D.A."/>
            <person name="Druzhinina I.S."/>
            <person name="Thon M."/>
            <person name="Zeilinger S."/>
            <person name="Casas-Flores S."/>
            <person name="Horwitz B.A."/>
            <person name="Mukherjee P.K."/>
            <person name="Mukherjee M."/>
            <person name="Kredics L."/>
            <person name="Alcaraz L.D."/>
            <person name="Aerts A."/>
            <person name="Antal Z."/>
            <person name="Atanasova L."/>
            <person name="Cervantes-Badillo M.G."/>
            <person name="Challacombe J."/>
            <person name="Chertkov O."/>
            <person name="McCluskey K."/>
            <person name="Coulpier F."/>
            <person name="Deshpande N."/>
            <person name="von Doehren H."/>
            <person name="Ebbole D.J."/>
            <person name="Esquivel-Naranjo E.U."/>
            <person name="Fekete E."/>
            <person name="Flipphi M."/>
            <person name="Glaser F."/>
            <person name="Gomez-Rodriguez E.Y."/>
            <person name="Gruber S."/>
            <person name="Han C."/>
            <person name="Henrissat B."/>
            <person name="Hermosa R."/>
            <person name="Hernandez-Onate M."/>
            <person name="Karaffa L."/>
            <person name="Kosti I."/>
            <person name="Le Crom S."/>
            <person name="Lindquist E."/>
            <person name="Lucas S."/>
            <person name="Luebeck M."/>
            <person name="Luebeck P.S."/>
            <person name="Margeot A."/>
            <person name="Metz B."/>
            <person name="Misra M."/>
            <person name="Nevalainen H."/>
            <person name="Omann M."/>
            <person name="Packer N."/>
            <person name="Perrone G."/>
            <person name="Uresti-Rivera E.E."/>
            <person name="Salamov A."/>
            <person name="Schmoll M."/>
            <person name="Seiboth B."/>
            <person name="Shapiro H."/>
            <person name="Sukno S."/>
            <person name="Tamayo-Ramos J.A."/>
            <person name="Tisch D."/>
            <person name="Wiest A."/>
            <person name="Wilkinson H.H."/>
            <person name="Zhang M."/>
            <person name="Coutinho P.M."/>
            <person name="Kenerley C.M."/>
            <person name="Monte E."/>
            <person name="Baker S.E."/>
            <person name="Grigoriev I.V."/>
        </authorList>
    </citation>
    <scope>NUCLEOTIDE SEQUENCE [LARGE SCALE GENOMIC DNA]</scope>
    <source>
        <strain evidence="7">Gv29-8 / FGSC 10586</strain>
    </source>
</reference>
<dbReference type="PROSITE" id="PS50082">
    <property type="entry name" value="WD_REPEATS_2"/>
    <property type="match status" value="7"/>
</dbReference>
<feature type="repeat" description="WD" evidence="3">
    <location>
        <begin position="802"/>
        <end position="836"/>
    </location>
</feature>
<sequence length="920" mass="103523">MRGFIRQTVVAAIQIQCCPMIRLHQEDFKAVFFWTYNPILASYLRTTDPRHDKTRIEATKGGLLRDSYSWILQHSHFQQWRDDERSRLLWIKGDPGKGKTMLICGIVNELSSETKTNTLLSYFFCQAADERINSATAVLRGLIYLAVEQRPQLISHLQNKYKYGGEAMFKDVNAWTALSEIFSNILEDASLDRTYVVIDALDECVTDLPKLLDFINTNRNWLEIKERLNSAAQQMRLCLELNEESISAAKKYSATIKDAVYHHLSSNSNNTFLWVALVYQSLGRISLQSPLRTLAEFPPGLDSLYQRMLEQIHNLEDSDAQFCYQILATVLLVYRPVTVAELSTLIKSPDNNPADTELINKAIGLCGSFLTMKDSQVYIIHQSANDYLSKAMPNILPPSCADVHGVILMQSLQTMSTTLQRNIYNLYPPRLPINKIKAPDPDPLAAIGSNRQSQDQVDHRCQEVFLFLRKYFLYCLKALGLMGNVEDRVLSIIKLESLLKSSNYQLLELIQDSRRFIRQNSSVIADSPLQVYASALIFSPLNSLIRKAFEKEEPEWLKVKPAVDYHWSPYLQSLEGHREEDATTGKVQQTLKGRSDKIISVAFSPDSRYLTSGSRDSTIKIWDTITGKMQQTLNGHIRQVNSVAFSPDGRYLTSGSWDNTIKIWDITTGKVQQTLKGHSDKVNSVAFLPDGRHLTSGSWDNTIKIWDTTTGKEQQTLKGHSNVVTSVAFSPPDGRYLASGSWDNNIKIWDTTTGKEQQTLNGHIRQVNSVAFSPDGRYLASGSWDNNIKIWDTTTGKEQQTLNDHNGQVRSVAFSADGRYLASGADHAIKIWDATTAAHDAIKIWDGITGKVQQTLEGHSNWVDLVDFSADNRYLISAARDMTIKIWDIATGQEQQTLDSPSSGSGFGLGSGSRSTPTRC</sequence>
<dbReference type="SMART" id="SM00320">
    <property type="entry name" value="WD40"/>
    <property type="match status" value="7"/>
</dbReference>
<evidence type="ECO:0000259" key="5">
    <source>
        <dbReference type="PROSITE" id="PS50837"/>
    </source>
</evidence>
<protein>
    <recommendedName>
        <fullName evidence="5">NACHT domain-containing protein</fullName>
    </recommendedName>
</protein>
<organism evidence="6 7">
    <name type="scientific">Hypocrea virens (strain Gv29-8 / FGSC 10586)</name>
    <name type="common">Gliocladium virens</name>
    <name type="synonym">Trichoderma virens</name>
    <dbReference type="NCBI Taxonomy" id="413071"/>
    <lineage>
        <taxon>Eukaryota</taxon>
        <taxon>Fungi</taxon>
        <taxon>Dikarya</taxon>
        <taxon>Ascomycota</taxon>
        <taxon>Pezizomycotina</taxon>
        <taxon>Sordariomycetes</taxon>
        <taxon>Hypocreomycetidae</taxon>
        <taxon>Hypocreales</taxon>
        <taxon>Hypocreaceae</taxon>
        <taxon>Trichoderma</taxon>
    </lineage>
</organism>
<dbReference type="RefSeq" id="XP_013953401.1">
    <property type="nucleotide sequence ID" value="XM_014097926.1"/>
</dbReference>
<feature type="region of interest" description="Disordered" evidence="4">
    <location>
        <begin position="895"/>
        <end position="920"/>
    </location>
</feature>
<dbReference type="PANTHER" id="PTHR19848:SF8">
    <property type="entry name" value="F-BOX AND WD REPEAT DOMAIN CONTAINING 7"/>
    <property type="match status" value="1"/>
</dbReference>
<comment type="caution">
    <text evidence="6">The sequence shown here is derived from an EMBL/GenBank/DDBJ whole genome shotgun (WGS) entry which is preliminary data.</text>
</comment>
<dbReference type="OMA" id="NDAWRFI"/>
<dbReference type="Pfam" id="PF24883">
    <property type="entry name" value="NPHP3_N"/>
    <property type="match status" value="1"/>
</dbReference>
<dbReference type="PRINTS" id="PR00320">
    <property type="entry name" value="GPROTEINBRPT"/>
</dbReference>
<dbReference type="PANTHER" id="PTHR19848">
    <property type="entry name" value="WD40 REPEAT PROTEIN"/>
    <property type="match status" value="1"/>
</dbReference>
<dbReference type="InterPro" id="IPR020472">
    <property type="entry name" value="WD40_PAC1"/>
</dbReference>
<dbReference type="GeneID" id="25789771"/>
<dbReference type="SUPFAM" id="SSF50978">
    <property type="entry name" value="WD40 repeat-like"/>
    <property type="match status" value="2"/>
</dbReference>
<gene>
    <name evidence="6" type="ORF">TRIVIDRAFT_193671</name>
</gene>
<dbReference type="Pfam" id="PF00400">
    <property type="entry name" value="WD40"/>
    <property type="match status" value="7"/>
</dbReference>
<dbReference type="InterPro" id="IPR036322">
    <property type="entry name" value="WD40_repeat_dom_sf"/>
</dbReference>
<proteinExistence type="predicted"/>
<evidence type="ECO:0000256" key="4">
    <source>
        <dbReference type="SAM" id="MobiDB-lite"/>
    </source>
</evidence>
<feature type="domain" description="NACHT" evidence="5">
    <location>
        <begin position="87"/>
        <end position="207"/>
    </location>
</feature>
<dbReference type="PROSITE" id="PS50837">
    <property type="entry name" value="NACHT"/>
    <property type="match status" value="1"/>
</dbReference>
<dbReference type="Proteomes" id="UP000007115">
    <property type="component" value="Unassembled WGS sequence"/>
</dbReference>
<feature type="repeat" description="WD" evidence="3">
    <location>
        <begin position="717"/>
        <end position="759"/>
    </location>
</feature>
<dbReference type="InParanoid" id="G9N288"/>
<dbReference type="VEuPathDB" id="FungiDB:TRIVIDRAFT_193671"/>
<evidence type="ECO:0000256" key="3">
    <source>
        <dbReference type="PROSITE-ProRule" id="PRU00221"/>
    </source>
</evidence>
<dbReference type="HOGENOM" id="CLU_000288_6_16_1"/>
<keyword evidence="2" id="KW-0677">Repeat</keyword>
<keyword evidence="7" id="KW-1185">Reference proteome</keyword>
<dbReference type="InterPro" id="IPR015943">
    <property type="entry name" value="WD40/YVTN_repeat-like_dom_sf"/>
</dbReference>
<dbReference type="Gene3D" id="3.40.50.300">
    <property type="entry name" value="P-loop containing nucleotide triphosphate hydrolases"/>
    <property type="match status" value="1"/>
</dbReference>
<dbReference type="EMBL" id="ABDF02000084">
    <property type="protein sequence ID" value="EHK19202.1"/>
    <property type="molecule type" value="Genomic_DNA"/>
</dbReference>
<evidence type="ECO:0000313" key="6">
    <source>
        <dbReference type="EMBL" id="EHK19202.1"/>
    </source>
</evidence>
<feature type="repeat" description="WD" evidence="3">
    <location>
        <begin position="591"/>
        <end position="632"/>
    </location>
</feature>
<dbReference type="eggNOG" id="KOG0272">
    <property type="taxonomic scope" value="Eukaryota"/>
</dbReference>
<evidence type="ECO:0000256" key="1">
    <source>
        <dbReference type="ARBA" id="ARBA00022574"/>
    </source>
</evidence>
<dbReference type="STRING" id="413071.G9N288"/>
<dbReference type="AlphaFoldDB" id="G9N288"/>
<feature type="repeat" description="WD" evidence="3">
    <location>
        <begin position="633"/>
        <end position="674"/>
    </location>
</feature>
<name>G9N288_HYPVG</name>
<dbReference type="InterPro" id="IPR001680">
    <property type="entry name" value="WD40_rpt"/>
</dbReference>
<dbReference type="PROSITE" id="PS50294">
    <property type="entry name" value="WD_REPEATS_REGION"/>
    <property type="match status" value="7"/>
</dbReference>
<feature type="repeat" description="WD" evidence="3">
    <location>
        <begin position="675"/>
        <end position="716"/>
    </location>
</feature>